<gene>
    <name evidence="1" type="ORF">CHUV0807_1091</name>
</gene>
<sequence length="38" mass="4474">MGYLLPKIIHIYYLVMSETIKYYIGTIGSKILPFQRPL</sequence>
<dbReference type="EMBL" id="FKLO01000042">
    <property type="protein sequence ID" value="SAM63218.1"/>
    <property type="molecule type" value="Genomic_DNA"/>
</dbReference>
<reference evidence="2" key="1">
    <citation type="submission" date="2016-04" db="EMBL/GenBank/DDBJ databases">
        <authorList>
            <person name="Tagini F."/>
        </authorList>
    </citation>
    <scope>NUCLEOTIDE SEQUENCE [LARGE SCALE GENOMIC DNA]</scope>
    <source>
        <strain evidence="2">CHUV0807</strain>
    </source>
</reference>
<dbReference type="AlphaFoldDB" id="A0A1C3H3W3"/>
<evidence type="ECO:0000313" key="2">
    <source>
        <dbReference type="Proteomes" id="UP000190837"/>
    </source>
</evidence>
<dbReference type="Proteomes" id="UP000190837">
    <property type="component" value="Unassembled WGS sequence"/>
</dbReference>
<name>A0A1C3H3W3_9GAMM</name>
<evidence type="ECO:0000313" key="1">
    <source>
        <dbReference type="EMBL" id="SAM63218.1"/>
    </source>
</evidence>
<protein>
    <submittedName>
        <fullName evidence="1">Uncharacterized protein</fullName>
    </submittedName>
</protein>
<proteinExistence type="predicted"/>
<accession>A0A1C3H3W3</accession>
<organism evidence="1 2">
    <name type="scientific">Cardiobacterium hominis</name>
    <dbReference type="NCBI Taxonomy" id="2718"/>
    <lineage>
        <taxon>Bacteria</taxon>
        <taxon>Pseudomonadati</taxon>
        <taxon>Pseudomonadota</taxon>
        <taxon>Gammaproteobacteria</taxon>
        <taxon>Cardiobacteriales</taxon>
        <taxon>Cardiobacteriaceae</taxon>
        <taxon>Cardiobacterium</taxon>
    </lineage>
</organism>